<sequence>MAIPDLPKDLVEDEILCRVPATSLKRLRSTCKRWNRLFKDDRRFASEHCEKAAKEFLFLILTEKMRICTVSKINLPQHGDDALPPPSPSVEVGRELSLPDPYYNNSEQFDIDEAFPCDGLLLCTHDGHPGRGSQIVVWNPLNGQTRWIETGNRCRRGGLFVLGYCCIGKRRRRRRRRSYKVLSWGYSFKNAEIYELNSDVVDSWRRIPDDDLDPPGWCIRIHNDSSVSFKGNTYFFACEESKPHLGWSLFRFDFSTEKSSLFVPLSSQCPLPEVMRLSVAVGGEKLSVLLQPDCTSKAEIWVTSKIDDSTTTKAVSWNKVLALDLSRDLQINDLVRFVFDEDKKVAVCCQKWVHADGIHCNDKVYFLGEDNKVSEFGFGLKVDDLGMSDIWPVIHNYVPSLVHIELPVGGKRKRGSS</sequence>
<dbReference type="NCBIfam" id="TIGR01640">
    <property type="entry name" value="F_box_assoc_1"/>
    <property type="match status" value="1"/>
</dbReference>
<dbReference type="InterPro" id="IPR006527">
    <property type="entry name" value="F-box-assoc_dom_typ1"/>
</dbReference>
<evidence type="ECO:0000313" key="5">
    <source>
        <dbReference type="RefSeq" id="XP_010466169.1"/>
    </source>
</evidence>
<dbReference type="InterPro" id="IPR017451">
    <property type="entry name" value="F-box-assoc_interact_dom"/>
</dbReference>
<accession>A0ABM0W5Z8</accession>
<dbReference type="PANTHER" id="PTHR31672">
    <property type="entry name" value="BNACNNG10540D PROTEIN"/>
    <property type="match status" value="1"/>
</dbReference>
<evidence type="ECO:0000313" key="3">
    <source>
        <dbReference type="Proteomes" id="UP000694864"/>
    </source>
</evidence>
<dbReference type="InterPro" id="IPR001810">
    <property type="entry name" value="F-box_dom"/>
</dbReference>
<name>A0ABM0W5Z8_CAMSA</name>
<dbReference type="RefSeq" id="XP_010466168.1">
    <property type="nucleotide sequence ID" value="XM_010467866.1"/>
</dbReference>
<dbReference type="InterPro" id="IPR036047">
    <property type="entry name" value="F-box-like_dom_sf"/>
</dbReference>
<dbReference type="Pfam" id="PF00646">
    <property type="entry name" value="F-box"/>
    <property type="match status" value="1"/>
</dbReference>
<proteinExistence type="predicted"/>
<dbReference type="Pfam" id="PF07734">
    <property type="entry name" value="FBA_1"/>
    <property type="match status" value="1"/>
</dbReference>
<evidence type="ECO:0000259" key="2">
    <source>
        <dbReference type="Pfam" id="PF07734"/>
    </source>
</evidence>
<dbReference type="CDD" id="cd22157">
    <property type="entry name" value="F-box_AtFBW1-like"/>
    <property type="match status" value="1"/>
</dbReference>
<dbReference type="Proteomes" id="UP000694864">
    <property type="component" value="Chromosome 15"/>
</dbReference>
<protein>
    <submittedName>
        <fullName evidence="4 5">F-box protein ETP1-like</fullName>
    </submittedName>
</protein>
<dbReference type="GeneID" id="104746401"/>
<dbReference type="SUPFAM" id="SSF81383">
    <property type="entry name" value="F-box domain"/>
    <property type="match status" value="1"/>
</dbReference>
<evidence type="ECO:0000259" key="1">
    <source>
        <dbReference type="Pfam" id="PF00646"/>
    </source>
</evidence>
<evidence type="ECO:0000313" key="4">
    <source>
        <dbReference type="RefSeq" id="XP_010466168.1"/>
    </source>
</evidence>
<gene>
    <name evidence="4 5" type="primary">LOC104746401</name>
</gene>
<reference evidence="4 5" key="3">
    <citation type="submission" date="2025-05" db="UniProtKB">
        <authorList>
            <consortium name="RefSeq"/>
        </authorList>
    </citation>
    <scope>IDENTIFICATION</scope>
    <source>
        <tissue evidence="4 5">Leaf</tissue>
    </source>
</reference>
<reference evidence="3" key="1">
    <citation type="journal article" date="1997" name="Nucleic Acids Res.">
        <title>tRNAscan-SE: a program for improved detection of transfer RNA genes in genomic sequence.</title>
        <authorList>
            <person name="Lowe T.M."/>
            <person name="Eddy S.R."/>
        </authorList>
    </citation>
    <scope>NUCLEOTIDE SEQUENCE [LARGE SCALE GENOMIC DNA]</scope>
    <source>
        <strain evidence="3">r\DH55</strain>
    </source>
</reference>
<dbReference type="InterPro" id="IPR050796">
    <property type="entry name" value="SCF_F-box_component"/>
</dbReference>
<dbReference type="RefSeq" id="XP_010466169.1">
    <property type="nucleotide sequence ID" value="XM_010467867.1"/>
</dbReference>
<organism evidence="3 5">
    <name type="scientific">Camelina sativa</name>
    <name type="common">False flax</name>
    <name type="synonym">Myagrum sativum</name>
    <dbReference type="NCBI Taxonomy" id="90675"/>
    <lineage>
        <taxon>Eukaryota</taxon>
        <taxon>Viridiplantae</taxon>
        <taxon>Streptophyta</taxon>
        <taxon>Embryophyta</taxon>
        <taxon>Tracheophyta</taxon>
        <taxon>Spermatophyta</taxon>
        <taxon>Magnoliopsida</taxon>
        <taxon>eudicotyledons</taxon>
        <taxon>Gunneridae</taxon>
        <taxon>Pentapetalae</taxon>
        <taxon>rosids</taxon>
        <taxon>malvids</taxon>
        <taxon>Brassicales</taxon>
        <taxon>Brassicaceae</taxon>
        <taxon>Camelineae</taxon>
        <taxon>Camelina</taxon>
    </lineage>
</organism>
<reference evidence="3" key="2">
    <citation type="journal article" date="2014" name="Nat. Commun.">
        <title>The emerging biofuel crop Camelina sativa retains a highly undifferentiated hexaploid genome structure.</title>
        <authorList>
            <person name="Kagale S."/>
            <person name="Koh C."/>
            <person name="Nixon J."/>
            <person name="Bollina V."/>
            <person name="Clarke W.E."/>
            <person name="Tuteja R."/>
            <person name="Spillane C."/>
            <person name="Robinson S.J."/>
            <person name="Links M.G."/>
            <person name="Clarke C."/>
            <person name="Higgins E.E."/>
            <person name="Huebert T."/>
            <person name="Sharpe A.G."/>
            <person name="Parkin I.A."/>
        </authorList>
    </citation>
    <scope>NUCLEOTIDE SEQUENCE [LARGE SCALE GENOMIC DNA]</scope>
    <source>
        <strain evidence="3">r\DH55</strain>
    </source>
</reference>
<dbReference type="Gene3D" id="1.20.1280.50">
    <property type="match status" value="1"/>
</dbReference>
<keyword evidence="3" id="KW-1185">Reference proteome</keyword>
<feature type="domain" description="F-box" evidence="1">
    <location>
        <begin position="5"/>
        <end position="43"/>
    </location>
</feature>
<feature type="domain" description="F-box associated beta-propeller type 1" evidence="2">
    <location>
        <begin position="60"/>
        <end position="404"/>
    </location>
</feature>